<dbReference type="Pfam" id="PF01232">
    <property type="entry name" value="Mannitol_dh"/>
    <property type="match status" value="1"/>
</dbReference>
<dbReference type="PRINTS" id="PR00084">
    <property type="entry name" value="MTLDHDRGNASE"/>
</dbReference>
<dbReference type="PANTHER" id="PTHR43362">
    <property type="entry name" value="MANNITOL DEHYDROGENASE DSF1-RELATED"/>
    <property type="match status" value="1"/>
</dbReference>
<gene>
    <name evidence="4" type="ORF">L0668_12735</name>
</gene>
<proteinExistence type="predicted"/>
<reference evidence="4 5" key="1">
    <citation type="submission" date="2022-01" db="EMBL/GenBank/DDBJ databases">
        <title>Paraglaciecola sp. G1-23.</title>
        <authorList>
            <person name="Jin M.S."/>
            <person name="Han D.M."/>
            <person name="Kim H.M."/>
            <person name="Jeon C.O."/>
        </authorList>
    </citation>
    <scope>NUCLEOTIDE SEQUENCE [LARGE SCALE GENOMIC DNA]</scope>
    <source>
        <strain evidence="4 5">G1-23</strain>
    </source>
</reference>
<dbReference type="InterPro" id="IPR013131">
    <property type="entry name" value="Mannitol_DH_N"/>
</dbReference>
<dbReference type="Proteomes" id="UP001521137">
    <property type="component" value="Unassembled WGS sequence"/>
</dbReference>
<protein>
    <submittedName>
        <fullName evidence="4">Mannitol dehydrogenase family protein</fullName>
    </submittedName>
</protein>
<dbReference type="Gene3D" id="1.10.1040.10">
    <property type="entry name" value="N-(1-d-carboxylethyl)-l-norvaline Dehydrogenase, domain 2"/>
    <property type="match status" value="1"/>
</dbReference>
<keyword evidence="1" id="KW-0560">Oxidoreductase</keyword>
<evidence type="ECO:0000313" key="4">
    <source>
        <dbReference type="EMBL" id="MCF2948980.1"/>
    </source>
</evidence>
<comment type="caution">
    <text evidence="4">The sequence shown here is derived from an EMBL/GenBank/DDBJ whole genome shotgun (WGS) entry which is preliminary data.</text>
</comment>
<dbReference type="PANTHER" id="PTHR43362:SF1">
    <property type="entry name" value="MANNITOL DEHYDROGENASE 2-RELATED"/>
    <property type="match status" value="1"/>
</dbReference>
<evidence type="ECO:0000313" key="5">
    <source>
        <dbReference type="Proteomes" id="UP001521137"/>
    </source>
</evidence>
<accession>A0ABS9D7S4</accession>
<feature type="domain" description="Mannitol dehydrogenase N-terminal" evidence="2">
    <location>
        <begin position="32"/>
        <end position="276"/>
    </location>
</feature>
<evidence type="ECO:0000256" key="1">
    <source>
        <dbReference type="ARBA" id="ARBA00023002"/>
    </source>
</evidence>
<dbReference type="EMBL" id="JAKGAS010000006">
    <property type="protein sequence ID" value="MCF2948980.1"/>
    <property type="molecule type" value="Genomic_DNA"/>
</dbReference>
<name>A0ABS9D7S4_9ALTE</name>
<sequence>MIQLNLSALKTLKASGKQVPDYRMGADVPKIGIVHIGPGAFFRGHQSWYTHTALQMAGGDWGISCVSMRSPGVADALNPQDGLYTVAVLDAQTSYEIIGSIQEVLIAKEQYTELQARLSSADTKYVTMTITEKGYCLNSEGNLDLDNDNIKQDLAGNQQACSTIGVLVEALGTRKAAGLEPFCAMSCDNVTDNGKKLRNALIQYAKQKDASLAAWLDDKLICPCSMVDSITPATDDALREQVSSELLIKDNWPIKRESFVQWVVEDCLPEDKPAWKEAGVTFTTDVAGFENAKLRLLNCPHSSMAYLGVLADIETVHDAMQQEGLVSFVKSMIEQEIVPSFTPPKELDVAQYSADILKRFQNPAIRHLLSQIAWDGSQKLPMRILPIIQQNIVDGNPIAQLSTAVAAWCLFARKRFIEKQELVDPLAVNMLSIAGQCNDDAEHDVKLFLTMEEVFGKSLSKDKTFIGALTQAYQNLLPVLTTKNIPWGSLK</sequence>
<dbReference type="InterPro" id="IPR000669">
    <property type="entry name" value="Mannitol_DH"/>
</dbReference>
<dbReference type="InterPro" id="IPR013118">
    <property type="entry name" value="Mannitol_DH_C"/>
</dbReference>
<dbReference type="SUPFAM" id="SSF51735">
    <property type="entry name" value="NAD(P)-binding Rossmann-fold domains"/>
    <property type="match status" value="1"/>
</dbReference>
<dbReference type="SUPFAM" id="SSF48179">
    <property type="entry name" value="6-phosphogluconate dehydrogenase C-terminal domain-like"/>
    <property type="match status" value="1"/>
</dbReference>
<keyword evidence="5" id="KW-1185">Reference proteome</keyword>
<dbReference type="InterPro" id="IPR050988">
    <property type="entry name" value="Mannitol_DH/Oxidoreductase"/>
</dbReference>
<dbReference type="Pfam" id="PF08125">
    <property type="entry name" value="Mannitol_dh_C"/>
    <property type="match status" value="1"/>
</dbReference>
<dbReference type="RefSeq" id="WP_235313017.1">
    <property type="nucleotide sequence ID" value="NZ_JAKGAS010000006.1"/>
</dbReference>
<dbReference type="InterPro" id="IPR008927">
    <property type="entry name" value="6-PGluconate_DH-like_C_sf"/>
</dbReference>
<evidence type="ECO:0000259" key="2">
    <source>
        <dbReference type="Pfam" id="PF01232"/>
    </source>
</evidence>
<evidence type="ECO:0000259" key="3">
    <source>
        <dbReference type="Pfam" id="PF08125"/>
    </source>
</evidence>
<dbReference type="InterPro" id="IPR036291">
    <property type="entry name" value="NAD(P)-bd_dom_sf"/>
</dbReference>
<organism evidence="4 5">
    <name type="scientific">Paraglaciecola algarum</name>
    <dbReference type="NCBI Taxonomy" id="3050085"/>
    <lineage>
        <taxon>Bacteria</taxon>
        <taxon>Pseudomonadati</taxon>
        <taxon>Pseudomonadota</taxon>
        <taxon>Gammaproteobacteria</taxon>
        <taxon>Alteromonadales</taxon>
        <taxon>Alteromonadaceae</taxon>
        <taxon>Paraglaciecola</taxon>
    </lineage>
</organism>
<dbReference type="Gene3D" id="3.40.50.720">
    <property type="entry name" value="NAD(P)-binding Rossmann-like Domain"/>
    <property type="match status" value="1"/>
</dbReference>
<dbReference type="InterPro" id="IPR013328">
    <property type="entry name" value="6PGD_dom2"/>
</dbReference>
<feature type="domain" description="Mannitol dehydrogenase C-terminal" evidence="3">
    <location>
        <begin position="285"/>
        <end position="476"/>
    </location>
</feature>